<comment type="similarity">
    <text evidence="11 13">Belongs to the TonB-dependent receptor family.</text>
</comment>
<accession>A0ABT0BEM2</accession>
<evidence type="ECO:0000256" key="2">
    <source>
        <dbReference type="ARBA" id="ARBA00022448"/>
    </source>
</evidence>
<feature type="domain" description="TonB-dependent receptor-like beta-barrel" evidence="15">
    <location>
        <begin position="360"/>
        <end position="742"/>
    </location>
</feature>
<evidence type="ECO:0000256" key="4">
    <source>
        <dbReference type="ARBA" id="ARBA00022496"/>
    </source>
</evidence>
<dbReference type="SUPFAM" id="SSF56935">
    <property type="entry name" value="Porins"/>
    <property type="match status" value="1"/>
</dbReference>
<organism evidence="17 18">
    <name type="scientific">Novosphingobium organovorum</name>
    <dbReference type="NCBI Taxonomy" id="2930092"/>
    <lineage>
        <taxon>Bacteria</taxon>
        <taxon>Pseudomonadati</taxon>
        <taxon>Pseudomonadota</taxon>
        <taxon>Alphaproteobacteria</taxon>
        <taxon>Sphingomonadales</taxon>
        <taxon>Sphingomonadaceae</taxon>
        <taxon>Novosphingobium</taxon>
    </lineage>
</organism>
<name>A0ABT0BEM2_9SPHN</name>
<feature type="short sequence motif" description="TonB box" evidence="12">
    <location>
        <begin position="52"/>
        <end position="58"/>
    </location>
</feature>
<reference evidence="17" key="1">
    <citation type="submission" date="2022-03" db="EMBL/GenBank/DDBJ databases">
        <title>Identification of a novel bacterium isolated from mangrove sediments.</title>
        <authorList>
            <person name="Pan X."/>
        </authorList>
    </citation>
    <scope>NUCLEOTIDE SEQUENCE</scope>
    <source>
        <strain evidence="17">B1949</strain>
    </source>
</reference>
<comment type="subcellular location">
    <subcellularLocation>
        <location evidence="1 11">Cell outer membrane</location>
        <topology evidence="1 11">Multi-pass membrane protein</topology>
    </subcellularLocation>
</comment>
<evidence type="ECO:0000256" key="14">
    <source>
        <dbReference type="SAM" id="SignalP"/>
    </source>
</evidence>
<dbReference type="EMBL" id="JALHLF010000048">
    <property type="protein sequence ID" value="MCJ2183500.1"/>
    <property type="molecule type" value="Genomic_DNA"/>
</dbReference>
<dbReference type="PROSITE" id="PS00430">
    <property type="entry name" value="TONB_DEPENDENT_REC_1"/>
    <property type="match status" value="1"/>
</dbReference>
<evidence type="ECO:0000256" key="1">
    <source>
        <dbReference type="ARBA" id="ARBA00004571"/>
    </source>
</evidence>
<keyword evidence="5 11" id="KW-0812">Transmembrane</keyword>
<dbReference type="InterPro" id="IPR010916">
    <property type="entry name" value="TonB_box_CS"/>
</dbReference>
<dbReference type="InterPro" id="IPR000531">
    <property type="entry name" value="Beta-barrel_TonB"/>
</dbReference>
<protein>
    <submittedName>
        <fullName evidence="17">TonB-dependent receptor</fullName>
    </submittedName>
</protein>
<keyword evidence="9 11" id="KW-0472">Membrane</keyword>
<evidence type="ECO:0000313" key="17">
    <source>
        <dbReference type="EMBL" id="MCJ2183500.1"/>
    </source>
</evidence>
<dbReference type="PANTHER" id="PTHR32552">
    <property type="entry name" value="FERRICHROME IRON RECEPTOR-RELATED"/>
    <property type="match status" value="1"/>
</dbReference>
<keyword evidence="4" id="KW-0410">Iron transport</keyword>
<evidence type="ECO:0000256" key="11">
    <source>
        <dbReference type="PROSITE-ProRule" id="PRU01360"/>
    </source>
</evidence>
<evidence type="ECO:0000256" key="12">
    <source>
        <dbReference type="PROSITE-ProRule" id="PRU10143"/>
    </source>
</evidence>
<sequence>MAEVFNRAGHRAPSRSSRLRRWRYASLLGAAGLALPHGAAAQDNADEGAGNTIVVTAQKRTESVLDVPLAVSVVSAQALSSNHVTGYDDLARTVPSLSFTNTGTSGTSRIAIRGVASASGSATVGIYLDDVSLTFPNQSFTGATLPLLFDLERVEVLKGPQGTLYGDSSMGGTVRFITAKPKLGVFEGDASGEISTTAGGGTNYTLDAMVNLPLTDTLALRVAGENSFTSGYIDRVDADTGSVVDTNINSERRTGVRASLLWQPSDDLTITPAIQYQRIKTANSGIYDLSLPNFQTEKTQAEPSRDEMYVPSLTIEKDFGDYQLTAITAYMHRSFTRQMDAVIYDSEYVAESIDPDYGAAYDAISVLPGVLRNRDRVNNWSQEVRLASPGIAAGNRYEWQVGAYANALKVRSYDDEYVYGLNDTVAEYYPDETVEDLIGDATPDDSLGYFHSVRTLKQLAVFAQGSFMVTPRLKLTAGVRQVKAWSDYTMNEGGWLADGTAAYEHVKSNEAPFTPKFAANYKLSDNASLYASAAKGFRLGGQNNTLPSYCASNLASLGLTSDGTKSYGSDSLWSYEAGFKSSLFGNRLTLNASAYRIDWNNIQQQLSLSSCGWVITQNAGDARSQGAELEMTARITKALTLTATGGYTDAKITHAAQGSSASDGQHVLYVPNFTTTLGADYERNLANGARVFVSTNWTYTGKSYGSYSVTNSDYERADYWTGNLNLGVDIEDWRVAGYVKNLLNDQTAIQKPSVLFVRQGLTVYPRTIGVSVGKHF</sequence>
<keyword evidence="2 11" id="KW-0813">Transport</keyword>
<gene>
    <name evidence="17" type="ORF">MTR62_12480</name>
</gene>
<evidence type="ECO:0000256" key="10">
    <source>
        <dbReference type="ARBA" id="ARBA00023237"/>
    </source>
</evidence>
<evidence type="ECO:0000259" key="15">
    <source>
        <dbReference type="Pfam" id="PF00593"/>
    </source>
</evidence>
<comment type="caution">
    <text evidence="17">The sequence shown here is derived from an EMBL/GenBank/DDBJ whole genome shotgun (WGS) entry which is preliminary data.</text>
</comment>
<feature type="chain" id="PRO_5047055708" evidence="14">
    <location>
        <begin position="42"/>
        <end position="776"/>
    </location>
</feature>
<evidence type="ECO:0000256" key="3">
    <source>
        <dbReference type="ARBA" id="ARBA00022452"/>
    </source>
</evidence>
<evidence type="ECO:0000259" key="16">
    <source>
        <dbReference type="Pfam" id="PF07715"/>
    </source>
</evidence>
<dbReference type="Pfam" id="PF00593">
    <property type="entry name" value="TonB_dep_Rec_b-barrel"/>
    <property type="match status" value="1"/>
</dbReference>
<dbReference type="PROSITE" id="PS52016">
    <property type="entry name" value="TONB_DEPENDENT_REC_3"/>
    <property type="match status" value="1"/>
</dbReference>
<keyword evidence="3 11" id="KW-1134">Transmembrane beta strand</keyword>
<evidence type="ECO:0000256" key="8">
    <source>
        <dbReference type="ARBA" id="ARBA00023077"/>
    </source>
</evidence>
<evidence type="ECO:0000256" key="9">
    <source>
        <dbReference type="ARBA" id="ARBA00023136"/>
    </source>
</evidence>
<dbReference type="CDD" id="cd01347">
    <property type="entry name" value="ligand_gated_channel"/>
    <property type="match status" value="1"/>
</dbReference>
<keyword evidence="6" id="KW-0408">Iron</keyword>
<dbReference type="InterPro" id="IPR036942">
    <property type="entry name" value="Beta-barrel_TonB_sf"/>
</dbReference>
<dbReference type="InterPro" id="IPR039426">
    <property type="entry name" value="TonB-dep_rcpt-like"/>
</dbReference>
<keyword evidence="7" id="KW-0406">Ion transport</keyword>
<feature type="domain" description="TonB-dependent receptor plug" evidence="16">
    <location>
        <begin position="64"/>
        <end position="173"/>
    </location>
</feature>
<dbReference type="InterPro" id="IPR012910">
    <property type="entry name" value="Plug_dom"/>
</dbReference>
<keyword evidence="8 12" id="KW-0798">TonB box</keyword>
<keyword evidence="10 11" id="KW-0998">Cell outer membrane</keyword>
<dbReference type="Gene3D" id="2.40.170.20">
    <property type="entry name" value="TonB-dependent receptor, beta-barrel domain"/>
    <property type="match status" value="1"/>
</dbReference>
<keyword evidence="14" id="KW-0732">Signal</keyword>
<evidence type="ECO:0000256" key="6">
    <source>
        <dbReference type="ARBA" id="ARBA00023004"/>
    </source>
</evidence>
<feature type="signal peptide" evidence="14">
    <location>
        <begin position="1"/>
        <end position="41"/>
    </location>
</feature>
<evidence type="ECO:0000256" key="7">
    <source>
        <dbReference type="ARBA" id="ARBA00023065"/>
    </source>
</evidence>
<dbReference type="Proteomes" id="UP001162881">
    <property type="component" value="Unassembled WGS sequence"/>
</dbReference>
<dbReference type="PANTHER" id="PTHR32552:SF81">
    <property type="entry name" value="TONB-DEPENDENT OUTER MEMBRANE RECEPTOR"/>
    <property type="match status" value="1"/>
</dbReference>
<keyword evidence="18" id="KW-1185">Reference proteome</keyword>
<evidence type="ECO:0000256" key="13">
    <source>
        <dbReference type="RuleBase" id="RU003357"/>
    </source>
</evidence>
<evidence type="ECO:0000313" key="18">
    <source>
        <dbReference type="Proteomes" id="UP001162881"/>
    </source>
</evidence>
<dbReference type="Pfam" id="PF07715">
    <property type="entry name" value="Plug"/>
    <property type="match status" value="1"/>
</dbReference>
<evidence type="ECO:0000256" key="5">
    <source>
        <dbReference type="ARBA" id="ARBA00022692"/>
    </source>
</evidence>
<proteinExistence type="inferred from homology"/>
<dbReference type="RefSeq" id="WP_244021358.1">
    <property type="nucleotide sequence ID" value="NZ_JALHLF010000048.1"/>
</dbReference>
<keyword evidence="17" id="KW-0675">Receptor</keyword>